<accession>A0ABR0N6G8</accession>
<dbReference type="Proteomes" id="UP001358586">
    <property type="component" value="Chromosome 11"/>
</dbReference>
<feature type="region of interest" description="Disordered" evidence="1">
    <location>
        <begin position="82"/>
        <end position="104"/>
    </location>
</feature>
<comment type="caution">
    <text evidence="2">The sequence shown here is derived from an EMBL/GenBank/DDBJ whole genome shotgun (WGS) entry which is preliminary data.</text>
</comment>
<protein>
    <submittedName>
        <fullName evidence="2">Uncharacterized protein</fullName>
    </submittedName>
</protein>
<feature type="compositionally biased region" description="Polar residues" evidence="1">
    <location>
        <begin position="85"/>
        <end position="99"/>
    </location>
</feature>
<evidence type="ECO:0000313" key="2">
    <source>
        <dbReference type="EMBL" id="KAK5786109.1"/>
    </source>
</evidence>
<reference evidence="2 3" key="1">
    <citation type="submission" date="2023-03" db="EMBL/GenBank/DDBJ databases">
        <title>WGS of Gossypium arboreum.</title>
        <authorList>
            <person name="Yu D."/>
        </authorList>
    </citation>
    <scope>NUCLEOTIDE SEQUENCE [LARGE SCALE GENOMIC DNA]</scope>
    <source>
        <tissue evidence="2">Leaf</tissue>
    </source>
</reference>
<sequence length="226" mass="25443">MMNRFLNLILLVEKNKISNLFKVLNKISCLFNPKLLNAITSLHKLLNEISGLGNSIWDYPPNQQDEFHQAYIKLGPYKLIPRSEAPTSPQKDPSEFSNATRDRPFEGNSSVTISHFNSTFEAPLEVTVTLKEVDDDQTKVLGNDDLTSKRQIAGGKVSAGRNGRKFNKTKRDWESHFKMSSSSQVPLSKSVNNMVELIFSQIGKKGDIGGLKVVEKKLEIEDVIRH</sequence>
<proteinExistence type="predicted"/>
<gene>
    <name evidence="2" type="ORF">PVK06_040736</name>
</gene>
<keyword evidence="3" id="KW-1185">Reference proteome</keyword>
<organism evidence="2 3">
    <name type="scientific">Gossypium arboreum</name>
    <name type="common">Tree cotton</name>
    <name type="synonym">Gossypium nanking</name>
    <dbReference type="NCBI Taxonomy" id="29729"/>
    <lineage>
        <taxon>Eukaryota</taxon>
        <taxon>Viridiplantae</taxon>
        <taxon>Streptophyta</taxon>
        <taxon>Embryophyta</taxon>
        <taxon>Tracheophyta</taxon>
        <taxon>Spermatophyta</taxon>
        <taxon>Magnoliopsida</taxon>
        <taxon>eudicotyledons</taxon>
        <taxon>Gunneridae</taxon>
        <taxon>Pentapetalae</taxon>
        <taxon>rosids</taxon>
        <taxon>malvids</taxon>
        <taxon>Malvales</taxon>
        <taxon>Malvaceae</taxon>
        <taxon>Malvoideae</taxon>
        <taxon>Gossypium</taxon>
    </lineage>
</organism>
<name>A0ABR0N6G8_GOSAR</name>
<evidence type="ECO:0000313" key="3">
    <source>
        <dbReference type="Proteomes" id="UP001358586"/>
    </source>
</evidence>
<dbReference type="EMBL" id="JARKNE010000011">
    <property type="protein sequence ID" value="KAK5786109.1"/>
    <property type="molecule type" value="Genomic_DNA"/>
</dbReference>
<evidence type="ECO:0000256" key="1">
    <source>
        <dbReference type="SAM" id="MobiDB-lite"/>
    </source>
</evidence>